<proteinExistence type="inferred from homology"/>
<dbReference type="GO" id="GO:0006508">
    <property type="term" value="P:proteolysis"/>
    <property type="evidence" value="ECO:0007669"/>
    <property type="project" value="UniProtKB-KW"/>
</dbReference>
<dbReference type="CDD" id="cd06455">
    <property type="entry name" value="M3A_TOP"/>
    <property type="match status" value="1"/>
</dbReference>
<evidence type="ECO:0000256" key="4">
    <source>
        <dbReference type="ARBA" id="ARBA00022801"/>
    </source>
</evidence>
<reference evidence="10" key="1">
    <citation type="journal article" date="2020" name="Stud. Mycol.">
        <title>101 Dothideomycetes genomes: a test case for predicting lifestyles and emergence of pathogens.</title>
        <authorList>
            <person name="Haridas S."/>
            <person name="Albert R."/>
            <person name="Binder M."/>
            <person name="Bloem J."/>
            <person name="Labutti K."/>
            <person name="Salamov A."/>
            <person name="Andreopoulos B."/>
            <person name="Baker S."/>
            <person name="Barry K."/>
            <person name="Bills G."/>
            <person name="Bluhm B."/>
            <person name="Cannon C."/>
            <person name="Castanera R."/>
            <person name="Culley D."/>
            <person name="Daum C."/>
            <person name="Ezra D."/>
            <person name="Gonzalez J."/>
            <person name="Henrissat B."/>
            <person name="Kuo A."/>
            <person name="Liang C."/>
            <person name="Lipzen A."/>
            <person name="Lutzoni F."/>
            <person name="Magnuson J."/>
            <person name="Mondo S."/>
            <person name="Nolan M."/>
            <person name="Ohm R."/>
            <person name="Pangilinan J."/>
            <person name="Park H.-J."/>
            <person name="Ramirez L."/>
            <person name="Alfaro M."/>
            <person name="Sun H."/>
            <person name="Tritt A."/>
            <person name="Yoshinaga Y."/>
            <person name="Zwiers L.-H."/>
            <person name="Turgeon B."/>
            <person name="Goodwin S."/>
            <person name="Spatafora J."/>
            <person name="Crous P."/>
            <person name="Grigoriev I."/>
        </authorList>
    </citation>
    <scope>NUCLEOTIDE SEQUENCE</scope>
    <source>
        <strain evidence="10">CBS 675.92</strain>
    </source>
</reference>
<feature type="signal peptide" evidence="8">
    <location>
        <begin position="1"/>
        <end position="20"/>
    </location>
</feature>
<evidence type="ECO:0000256" key="3">
    <source>
        <dbReference type="ARBA" id="ARBA00022723"/>
    </source>
</evidence>
<feature type="chain" id="PRO_5025692927" evidence="8">
    <location>
        <begin position="21"/>
        <end position="743"/>
    </location>
</feature>
<dbReference type="GO" id="GO:0046872">
    <property type="term" value="F:metal ion binding"/>
    <property type="evidence" value="ECO:0007669"/>
    <property type="project" value="UniProtKB-UniRule"/>
</dbReference>
<keyword evidence="4 7" id="KW-0378">Hydrolase</keyword>
<evidence type="ECO:0000313" key="11">
    <source>
        <dbReference type="Proteomes" id="UP000800035"/>
    </source>
</evidence>
<keyword evidence="5 7" id="KW-0862">Zinc</keyword>
<dbReference type="GO" id="GO:0005758">
    <property type="term" value="C:mitochondrial intermembrane space"/>
    <property type="evidence" value="ECO:0007669"/>
    <property type="project" value="TreeGrafter"/>
</dbReference>
<dbReference type="AlphaFoldDB" id="A0A6A5U2C7"/>
<organism evidence="10 11">
    <name type="scientific">Byssothecium circinans</name>
    <dbReference type="NCBI Taxonomy" id="147558"/>
    <lineage>
        <taxon>Eukaryota</taxon>
        <taxon>Fungi</taxon>
        <taxon>Dikarya</taxon>
        <taxon>Ascomycota</taxon>
        <taxon>Pezizomycotina</taxon>
        <taxon>Dothideomycetes</taxon>
        <taxon>Pleosporomycetidae</taxon>
        <taxon>Pleosporales</taxon>
        <taxon>Massarineae</taxon>
        <taxon>Massarinaceae</taxon>
        <taxon>Byssothecium</taxon>
    </lineage>
</organism>
<evidence type="ECO:0000256" key="2">
    <source>
        <dbReference type="ARBA" id="ARBA00022670"/>
    </source>
</evidence>
<name>A0A6A5U2C7_9PLEO</name>
<keyword evidence="11" id="KW-1185">Reference proteome</keyword>
<dbReference type="InterPro" id="IPR001567">
    <property type="entry name" value="Pept_M3A_M3B_dom"/>
</dbReference>
<dbReference type="SUPFAM" id="SSF55486">
    <property type="entry name" value="Metalloproteases ('zincins'), catalytic domain"/>
    <property type="match status" value="1"/>
</dbReference>
<protein>
    <submittedName>
        <fullName evidence="10">Peptidase family M3</fullName>
    </submittedName>
</protein>
<gene>
    <name evidence="10" type="ORF">CC80DRAFT_534194</name>
</gene>
<dbReference type="FunFam" id="3.40.390.10:FF:000006">
    <property type="entry name" value="Thimet oligopeptidase 1"/>
    <property type="match status" value="1"/>
</dbReference>
<dbReference type="Gene3D" id="1.20.1050.40">
    <property type="entry name" value="Endopeptidase. Chain P, domain 1"/>
    <property type="match status" value="1"/>
</dbReference>
<dbReference type="GO" id="GO:0004222">
    <property type="term" value="F:metalloendopeptidase activity"/>
    <property type="evidence" value="ECO:0007669"/>
    <property type="project" value="InterPro"/>
</dbReference>
<keyword evidence="3 7" id="KW-0479">Metal-binding</keyword>
<accession>A0A6A5U2C7</accession>
<dbReference type="EMBL" id="ML976987">
    <property type="protein sequence ID" value="KAF1958450.1"/>
    <property type="molecule type" value="Genomic_DNA"/>
</dbReference>
<dbReference type="InterPro" id="IPR024080">
    <property type="entry name" value="Neurolysin/TOP_N"/>
</dbReference>
<dbReference type="InterPro" id="IPR024079">
    <property type="entry name" value="MetalloPept_cat_dom_sf"/>
</dbReference>
<keyword evidence="2 7" id="KW-0645">Protease</keyword>
<feature type="domain" description="Peptidase M3A/M3B catalytic" evidence="9">
    <location>
        <begin position="267"/>
        <end position="738"/>
    </location>
</feature>
<dbReference type="Gene3D" id="3.40.390.10">
    <property type="entry name" value="Collagenase (Catalytic Domain)"/>
    <property type="match status" value="1"/>
</dbReference>
<sequence length="743" mass="83321">MASLGRLSLAALLCVPAVLAAFPKPHTPEAYEHSSLRFSYHSKRQSQANLTHPPQTPPVFNDTASLLVSDAEAICNQTKAVLDKLAATVSPLNATFNNTYRPILNDEHEALLRQYIQGFYAYVSTDTALQDASNEASAIQSNCALEAGTRDDIFKLVEGVYNRLNATYIDAEDKYLVNKDYKAYLRNGLALEGATRDKFKTVRSRITDLQLAFDKNYAADISIIWLTPAELEGLPADHIGSLAKGTGENEGKVGLTFKAPDFSPAMSLVKNPDVRRRIYIGQQTRVKENVPIMKEAIVKRDEAARILGYPHHAALALENKMAHDVATVQPFLEGLRDRLYARGQEEIAEMNAIKKTDHESRNLTYDGNFYSWDRDYYNNIVINTKYAVDQVKVSEYFPLDHTISAMLHVFESLFSLHFVQLSAADLAALSPSGNAKEMTWHDDVIAFAVWEGDDSGFVGYLYMDLYPRDGKYSHFAEFTLQPGFLKSDGKRHYPAAALVCNFPKPQGSNPALMTHDDVVTFFHELGHGIHELSGRTKWGRLSGTSTARDFVEAPSQMLENWMWTNLTLSQLSSHYKTNESLPTELMDALISTKHVMEGLLTLRQLAFGLFDMKIHTPATHADVEAMDLNLEYTKAMRNTTGLKGPEDQGEPENWSNGEATFSHLMGGYDAGYYGYLWSQVYSTDMFYTAFKADPMNPTTGNKYRHQVLEKGGSQDEFLTLEQFLGRPPNSEAFYKELGLETRR</sequence>
<evidence type="ECO:0000313" key="10">
    <source>
        <dbReference type="EMBL" id="KAF1958450.1"/>
    </source>
</evidence>
<dbReference type="GO" id="GO:0006518">
    <property type="term" value="P:peptide metabolic process"/>
    <property type="evidence" value="ECO:0007669"/>
    <property type="project" value="TreeGrafter"/>
</dbReference>
<dbReference type="PANTHER" id="PTHR11804">
    <property type="entry name" value="PROTEASE M3 THIMET OLIGOPEPTIDASE-RELATED"/>
    <property type="match status" value="1"/>
</dbReference>
<comment type="cofactor">
    <cofactor evidence="7">
        <name>Zn(2+)</name>
        <dbReference type="ChEBI" id="CHEBI:29105"/>
    </cofactor>
    <text evidence="7">Binds 1 zinc ion.</text>
</comment>
<evidence type="ECO:0000256" key="8">
    <source>
        <dbReference type="SAM" id="SignalP"/>
    </source>
</evidence>
<dbReference type="OrthoDB" id="534666at2759"/>
<keyword evidence="6 7" id="KW-0482">Metalloprotease</keyword>
<dbReference type="InterPro" id="IPR024077">
    <property type="entry name" value="Neurolysin/TOP_dom2"/>
</dbReference>
<dbReference type="Gene3D" id="1.10.1370.10">
    <property type="entry name" value="Neurolysin, domain 3"/>
    <property type="match status" value="1"/>
</dbReference>
<comment type="similarity">
    <text evidence="1 7">Belongs to the peptidase M3 family.</text>
</comment>
<dbReference type="PANTHER" id="PTHR11804:SF84">
    <property type="entry name" value="SACCHAROLYSIN"/>
    <property type="match status" value="1"/>
</dbReference>
<evidence type="ECO:0000256" key="1">
    <source>
        <dbReference type="ARBA" id="ARBA00006040"/>
    </source>
</evidence>
<evidence type="ECO:0000256" key="7">
    <source>
        <dbReference type="RuleBase" id="RU003435"/>
    </source>
</evidence>
<evidence type="ECO:0000259" key="9">
    <source>
        <dbReference type="Pfam" id="PF01432"/>
    </source>
</evidence>
<keyword evidence="8" id="KW-0732">Signal</keyword>
<dbReference type="Proteomes" id="UP000800035">
    <property type="component" value="Unassembled WGS sequence"/>
</dbReference>
<dbReference type="Pfam" id="PF01432">
    <property type="entry name" value="Peptidase_M3"/>
    <property type="match status" value="1"/>
</dbReference>
<evidence type="ECO:0000256" key="6">
    <source>
        <dbReference type="ARBA" id="ARBA00023049"/>
    </source>
</evidence>
<evidence type="ECO:0000256" key="5">
    <source>
        <dbReference type="ARBA" id="ARBA00022833"/>
    </source>
</evidence>
<dbReference type="InterPro" id="IPR045090">
    <property type="entry name" value="Pept_M3A_M3B"/>
</dbReference>